<dbReference type="STRING" id="1576369.SAMN05421753_109198"/>
<gene>
    <name evidence="1" type="ORF">SAMN05421753_109198</name>
</gene>
<protein>
    <submittedName>
        <fullName evidence="1">Uncharacterized protein</fullName>
    </submittedName>
</protein>
<evidence type="ECO:0000313" key="1">
    <source>
        <dbReference type="EMBL" id="SFI49611.1"/>
    </source>
</evidence>
<accession>A0A1I3INR6</accession>
<name>A0A1I3INR6_9PLAN</name>
<proteinExistence type="predicted"/>
<dbReference type="EMBL" id="FOQD01000009">
    <property type="protein sequence ID" value="SFI49611.1"/>
    <property type="molecule type" value="Genomic_DNA"/>
</dbReference>
<keyword evidence="2" id="KW-1185">Reference proteome</keyword>
<evidence type="ECO:0000313" key="2">
    <source>
        <dbReference type="Proteomes" id="UP000199518"/>
    </source>
</evidence>
<sequence>MMAFCMTREVFLMDPQGKTFADVSTAAPELFDLVLKFFSDGGRQLRMEEAEIHHDRAPLSGVVRELEADPQVDQFLSSIQPEKTQRLRQAIGVIVRIIMEQRGWQKTGRKGSLGIRADRGLETPIYNRGGLSFWFVRAERYELAGGMPFTSVRLRSHRYASAPPALAKIT</sequence>
<organism evidence="1 2">
    <name type="scientific">Planctomicrobium piriforme</name>
    <dbReference type="NCBI Taxonomy" id="1576369"/>
    <lineage>
        <taxon>Bacteria</taxon>
        <taxon>Pseudomonadati</taxon>
        <taxon>Planctomycetota</taxon>
        <taxon>Planctomycetia</taxon>
        <taxon>Planctomycetales</taxon>
        <taxon>Planctomycetaceae</taxon>
        <taxon>Planctomicrobium</taxon>
    </lineage>
</organism>
<reference evidence="2" key="1">
    <citation type="submission" date="2016-10" db="EMBL/GenBank/DDBJ databases">
        <authorList>
            <person name="Varghese N."/>
            <person name="Submissions S."/>
        </authorList>
    </citation>
    <scope>NUCLEOTIDE SEQUENCE [LARGE SCALE GENOMIC DNA]</scope>
    <source>
        <strain evidence="2">DSM 26348</strain>
    </source>
</reference>
<dbReference type="Proteomes" id="UP000199518">
    <property type="component" value="Unassembled WGS sequence"/>
</dbReference>
<dbReference type="AlphaFoldDB" id="A0A1I3INR6"/>